<dbReference type="Proteomes" id="UP000325672">
    <property type="component" value="Unassembled WGS sequence"/>
</dbReference>
<keyword evidence="1" id="KW-0812">Transmembrane</keyword>
<keyword evidence="3" id="KW-1185">Reference proteome</keyword>
<organism evidence="2 3">
    <name type="scientific">Aspergillus pseudotamarii</name>
    <dbReference type="NCBI Taxonomy" id="132259"/>
    <lineage>
        <taxon>Eukaryota</taxon>
        <taxon>Fungi</taxon>
        <taxon>Dikarya</taxon>
        <taxon>Ascomycota</taxon>
        <taxon>Pezizomycotina</taxon>
        <taxon>Eurotiomycetes</taxon>
        <taxon>Eurotiomycetidae</taxon>
        <taxon>Eurotiales</taxon>
        <taxon>Aspergillaceae</taxon>
        <taxon>Aspergillus</taxon>
        <taxon>Aspergillus subgen. Circumdati</taxon>
    </lineage>
</organism>
<evidence type="ECO:0000256" key="1">
    <source>
        <dbReference type="SAM" id="Phobius"/>
    </source>
</evidence>
<sequence>MGICEKWISHVAGRWKMELSHVSLRNGLGIARDTPNYNAVYLPRDNSTTTLPCKTGRTSRVNLLVHIVLLLSFLLPSIHLPQRQQNTFSSHNCFWNPNLSSALRTGSYSNPKFLPSTLLLLLFPSD</sequence>
<accession>A0A5N6SPR9</accession>
<evidence type="ECO:0000313" key="2">
    <source>
        <dbReference type="EMBL" id="KAE8135760.1"/>
    </source>
</evidence>
<keyword evidence="1" id="KW-0472">Membrane</keyword>
<proteinExistence type="predicted"/>
<dbReference type="AlphaFoldDB" id="A0A5N6SPR9"/>
<dbReference type="EMBL" id="ML743590">
    <property type="protein sequence ID" value="KAE8135760.1"/>
    <property type="molecule type" value="Genomic_DNA"/>
</dbReference>
<protein>
    <submittedName>
        <fullName evidence="2">Uncharacterized protein</fullName>
    </submittedName>
</protein>
<dbReference type="GeneID" id="43635520"/>
<evidence type="ECO:0000313" key="3">
    <source>
        <dbReference type="Proteomes" id="UP000325672"/>
    </source>
</evidence>
<name>A0A5N6SPR9_ASPPS</name>
<keyword evidence="1" id="KW-1133">Transmembrane helix</keyword>
<feature type="transmembrane region" description="Helical" evidence="1">
    <location>
        <begin position="61"/>
        <end position="80"/>
    </location>
</feature>
<dbReference type="RefSeq" id="XP_031911823.1">
    <property type="nucleotide sequence ID" value="XM_032051310.1"/>
</dbReference>
<gene>
    <name evidence="2" type="ORF">BDV38DRAFT_131950</name>
</gene>
<reference evidence="2 3" key="1">
    <citation type="submission" date="2019-04" db="EMBL/GenBank/DDBJ databases">
        <title>Friends and foes A comparative genomics study of 23 Aspergillus species from section Flavi.</title>
        <authorList>
            <consortium name="DOE Joint Genome Institute"/>
            <person name="Kjaerbolling I."/>
            <person name="Vesth T."/>
            <person name="Frisvad J.C."/>
            <person name="Nybo J.L."/>
            <person name="Theobald S."/>
            <person name="Kildgaard S."/>
            <person name="Isbrandt T."/>
            <person name="Kuo A."/>
            <person name="Sato A."/>
            <person name="Lyhne E.K."/>
            <person name="Kogle M.E."/>
            <person name="Wiebenga A."/>
            <person name="Kun R.S."/>
            <person name="Lubbers R.J."/>
            <person name="Makela M.R."/>
            <person name="Barry K."/>
            <person name="Chovatia M."/>
            <person name="Clum A."/>
            <person name="Daum C."/>
            <person name="Haridas S."/>
            <person name="He G."/>
            <person name="LaButti K."/>
            <person name="Lipzen A."/>
            <person name="Mondo S."/>
            <person name="Riley R."/>
            <person name="Salamov A."/>
            <person name="Simmons B.A."/>
            <person name="Magnuson J.K."/>
            <person name="Henrissat B."/>
            <person name="Mortensen U.H."/>
            <person name="Larsen T.O."/>
            <person name="Devries R.P."/>
            <person name="Grigoriev I.V."/>
            <person name="Machida M."/>
            <person name="Baker S.E."/>
            <person name="Andersen M.R."/>
        </authorList>
    </citation>
    <scope>NUCLEOTIDE SEQUENCE [LARGE SCALE GENOMIC DNA]</scope>
    <source>
        <strain evidence="2 3">CBS 117625</strain>
    </source>
</reference>